<dbReference type="CDD" id="cd03801">
    <property type="entry name" value="GT4_PimA-like"/>
    <property type="match status" value="1"/>
</dbReference>
<dbReference type="AlphaFoldDB" id="A0A381RBK4"/>
<dbReference type="EMBL" id="UINC01001800">
    <property type="protein sequence ID" value="SUZ89030.1"/>
    <property type="molecule type" value="Genomic_DNA"/>
</dbReference>
<organism evidence="2">
    <name type="scientific">marine metagenome</name>
    <dbReference type="NCBI Taxonomy" id="408172"/>
    <lineage>
        <taxon>unclassified sequences</taxon>
        <taxon>metagenomes</taxon>
        <taxon>ecological metagenomes</taxon>
    </lineage>
</organism>
<dbReference type="Gene3D" id="3.40.50.2000">
    <property type="entry name" value="Glycogen Phosphorylase B"/>
    <property type="match status" value="2"/>
</dbReference>
<evidence type="ECO:0000256" key="1">
    <source>
        <dbReference type="ARBA" id="ARBA00022679"/>
    </source>
</evidence>
<gene>
    <name evidence="2" type="ORF">METZ01_LOCUS41884</name>
</gene>
<reference evidence="2" key="1">
    <citation type="submission" date="2018-05" db="EMBL/GenBank/DDBJ databases">
        <authorList>
            <person name="Lanie J.A."/>
            <person name="Ng W.-L."/>
            <person name="Kazmierczak K.M."/>
            <person name="Andrzejewski T.M."/>
            <person name="Davidsen T.M."/>
            <person name="Wayne K.J."/>
            <person name="Tettelin H."/>
            <person name="Glass J.I."/>
            <person name="Rusch D."/>
            <person name="Podicherti R."/>
            <person name="Tsui H.-C.T."/>
            <person name="Winkler M.E."/>
        </authorList>
    </citation>
    <scope>NUCLEOTIDE SEQUENCE</scope>
</reference>
<dbReference type="PANTHER" id="PTHR46401">
    <property type="entry name" value="GLYCOSYLTRANSFERASE WBBK-RELATED"/>
    <property type="match status" value="1"/>
</dbReference>
<accession>A0A381RBK4</accession>
<sequence length="380" mass="43136">MKVLLASSLHRWNDVRIFHKEASSLAVKYDVTVMGVTSESISNSGEIRILTLPRPTSLLRRFLNGCKILEEGVSGGYAIFHFHDPEMLWVGFMVKLFRIKVIYDVHEDTRAAAQIREWIPQLLRGILGGLVHVFELFGQWIFNGVILAEDSYFSNFPANDKTVAIRNYVRVDDSALHFRNQSKRILYAGSVTVARGIGDLLDAVAILQREDPEIGATIIGSGPADDKKELEELRSRLPDPASIEFIDYIDFGKLKELAQNYYLAVVPLRRTKNYERSIPTKILDYMNWGLPFVYSRLPLTEELFGQHSGGVGFEPGDVEDLARNLRRLLTEKNLYDQLRNEGKSKVGRFDWSSEEKTLLKLYDRVLGKSEGAIRSVAPEV</sequence>
<dbReference type="SUPFAM" id="SSF53756">
    <property type="entry name" value="UDP-Glycosyltransferase/glycogen phosphorylase"/>
    <property type="match status" value="1"/>
</dbReference>
<dbReference type="Pfam" id="PF13692">
    <property type="entry name" value="Glyco_trans_1_4"/>
    <property type="match status" value="1"/>
</dbReference>
<protein>
    <recommendedName>
        <fullName evidence="3">Glycosyl transferase family 1 domain-containing protein</fullName>
    </recommendedName>
</protein>
<keyword evidence="1" id="KW-0808">Transferase</keyword>
<name>A0A381RBK4_9ZZZZ</name>
<dbReference type="GO" id="GO:0016757">
    <property type="term" value="F:glycosyltransferase activity"/>
    <property type="evidence" value="ECO:0007669"/>
    <property type="project" value="TreeGrafter"/>
</dbReference>
<dbReference type="GO" id="GO:0009103">
    <property type="term" value="P:lipopolysaccharide biosynthetic process"/>
    <property type="evidence" value="ECO:0007669"/>
    <property type="project" value="TreeGrafter"/>
</dbReference>
<dbReference type="PANTHER" id="PTHR46401:SF2">
    <property type="entry name" value="GLYCOSYLTRANSFERASE WBBK-RELATED"/>
    <property type="match status" value="1"/>
</dbReference>
<proteinExistence type="predicted"/>
<evidence type="ECO:0008006" key="3">
    <source>
        <dbReference type="Google" id="ProtNLM"/>
    </source>
</evidence>
<evidence type="ECO:0000313" key="2">
    <source>
        <dbReference type="EMBL" id="SUZ89030.1"/>
    </source>
</evidence>